<feature type="domain" description="C2H2-type" evidence="12">
    <location>
        <begin position="618"/>
        <end position="645"/>
    </location>
</feature>
<feature type="region of interest" description="Disordered" evidence="11">
    <location>
        <begin position="1698"/>
        <end position="1718"/>
    </location>
</feature>
<feature type="compositionally biased region" description="Polar residues" evidence="11">
    <location>
        <begin position="1698"/>
        <end position="1715"/>
    </location>
</feature>
<evidence type="ECO:0000256" key="2">
    <source>
        <dbReference type="ARBA" id="ARBA00022723"/>
    </source>
</evidence>
<feature type="region of interest" description="Disordered" evidence="11">
    <location>
        <begin position="1191"/>
        <end position="1423"/>
    </location>
</feature>
<dbReference type="FunFam" id="3.30.160.60:FF:000007">
    <property type="entry name" value="Basic krueppel-like factor 3"/>
    <property type="match status" value="1"/>
</dbReference>
<keyword evidence="14" id="KW-1185">Reference proteome</keyword>
<dbReference type="EMBL" id="CAJHNH020000056">
    <property type="protein sequence ID" value="CAG5114927.1"/>
    <property type="molecule type" value="Genomic_DNA"/>
</dbReference>
<dbReference type="Proteomes" id="UP000678393">
    <property type="component" value="Unassembled WGS sequence"/>
</dbReference>
<keyword evidence="7" id="KW-0238">DNA-binding</keyword>
<reference evidence="13" key="1">
    <citation type="submission" date="2021-04" db="EMBL/GenBank/DDBJ databases">
        <authorList>
            <consortium name="Molecular Ecology Group"/>
        </authorList>
    </citation>
    <scope>NUCLEOTIDE SEQUENCE</scope>
</reference>
<comment type="subcellular location">
    <subcellularLocation>
        <location evidence="1">Nucleus</location>
    </subcellularLocation>
</comment>
<evidence type="ECO:0000256" key="8">
    <source>
        <dbReference type="ARBA" id="ARBA00023163"/>
    </source>
</evidence>
<feature type="domain" description="C2H2-type" evidence="12">
    <location>
        <begin position="678"/>
        <end position="707"/>
    </location>
</feature>
<feature type="compositionally biased region" description="Polar residues" evidence="11">
    <location>
        <begin position="358"/>
        <end position="370"/>
    </location>
</feature>
<feature type="region of interest" description="Disordered" evidence="11">
    <location>
        <begin position="1137"/>
        <end position="1176"/>
    </location>
</feature>
<feature type="domain" description="C2H2-type" evidence="12">
    <location>
        <begin position="446"/>
        <end position="468"/>
    </location>
</feature>
<dbReference type="Gene3D" id="3.30.160.60">
    <property type="entry name" value="Classic Zinc Finger"/>
    <property type="match status" value="7"/>
</dbReference>
<dbReference type="Pfam" id="PF00096">
    <property type="entry name" value="zf-C2H2"/>
    <property type="match status" value="3"/>
</dbReference>
<feature type="compositionally biased region" description="Basic and acidic residues" evidence="11">
    <location>
        <begin position="1137"/>
        <end position="1148"/>
    </location>
</feature>
<evidence type="ECO:0000259" key="12">
    <source>
        <dbReference type="PROSITE" id="PS50157"/>
    </source>
</evidence>
<feature type="compositionally biased region" description="Pro residues" evidence="11">
    <location>
        <begin position="1403"/>
        <end position="1414"/>
    </location>
</feature>
<feature type="compositionally biased region" description="Basic residues" evidence="11">
    <location>
        <begin position="1191"/>
        <end position="1202"/>
    </location>
</feature>
<feature type="region of interest" description="Disordered" evidence="11">
    <location>
        <begin position="1776"/>
        <end position="1819"/>
    </location>
</feature>
<feature type="compositionally biased region" description="Basic and acidic residues" evidence="11">
    <location>
        <begin position="173"/>
        <end position="182"/>
    </location>
</feature>
<accession>A0A8S3YD48</accession>
<dbReference type="SMART" id="SM00355">
    <property type="entry name" value="ZnF_C2H2"/>
    <property type="match status" value="11"/>
</dbReference>
<feature type="region of interest" description="Disordered" evidence="11">
    <location>
        <begin position="222"/>
        <end position="253"/>
    </location>
</feature>
<dbReference type="InterPro" id="IPR036236">
    <property type="entry name" value="Znf_C2H2_sf"/>
</dbReference>
<sequence length="2088" mass="234216">MDEVSCSDRLHRYSLTIDDVIANFVYIPEPLEEFSLTQEEETAIRNQFESVRNISNKCGTDNNMNYNQCAKVVCSKTSASQLCLPPGSDEPLVASHSVDAIRPPKERPTLLMPERTAESHPEFQQTVDHIDSVLAFVAADCSSSLLPEQVSCINGSKKQKKPKKKPSGDVSQEDSKQKKMEEDSSSSTTAGKNTGGGNELNCSVNEDAQLNNGVVGISSEHCQTEDAGEISKPKKVKKRKSENTGKTQNAHKLSDMCSETGEDVIVKKATVHEKVKSSKKKRTDVLTAGCVTDEPMRTVDTVAEDTVNTPSKKVINRKHPTPKKNVTEQIVVFHADSAVDKAGVCQNRAETSDIGESIASTSGSSEQNTPVHEPESKDEISSSDLQMTDKENHDTGLESGGDDSVRRYKRRLDFVKCDQCSHQARGRSALSRHMKKVHMLDVMMPFRCERCNYGSTKMASLNRHLFTHGVFPCSRCSFVATERVKLTEHTAEQHKDKLDVRMCKVCNRYIKCDKTTIEEHTQECQGPKPYQCTECEKEFKYASSLRVHYHTHFPDQPKRFKCELCDYRTNYKANLHKHNKNMHASRDHDVQCPDCGKLFSTEDNMKRHRKVHTLNRPFSCGTCEKKFKTSGALKGHQLIHTATRPYPCNIPGCSRTFRTPKFLKSHQEEFHHLIPKKFFCSVEGCNYSFFKRSHLKRHTITHTGERNFHCTWPGCSKSFRHSDNLKVHFRAHTNEKPFQCHLCDFKCKQKNSLFWHKKRVHQLVDFSISQRHMEVKLRPGVEHDLKKVEAASDVAGAEVVQAVLSASENAAEMFVSETAASGVGRMSEEGVCDRAIKDPSLGCAAEMKQEMADLPVPVKKNIQTVVVTQEEQGSLDLYEFKSDEDSEDETPGSFRRDKTAMNGLTPLPPPPKELLRKNEILEMKEKEKEEKAEKKEQERIEKAGKKEQEKNKRAEKKNQEKKVKAEQREIERQEKLKKMEQERKEKIAKKELEKKEKEEKKELERKEKLEKREIDKKEQIEKNELKKKEKIEKKQQELKEKIEKREQEQREKAEKREHEKMEKKLTSAVCTTKRNNEKSDNDEEKKTENGKKSCFSYLTRRKSPVPAGRSEPVTTTRKLNSGRKKLFRDAVAKSIQEKSVRVRTEKKTHASSFKKKMLSSKKGEAKKSPFALRSLPGARSVARKMKRVALKRNHIRRCKKKEKLSPPTRKPSARIKANSVKTTTVSKPVLREQTASSSGLHTRKSARKKTALMNAEVDEAELKAPDNAEMTASADDQNVSKSEETQAIRAISDENEVGLNSHPVENLTPAVRSSSPASSEEVMIQGKASPYRDFSDSENQEDHTAPASSPAQKQPEYIDAHIPSVAESDSSASEESDSETVDKDMGQTAEEFSDDEVSNDIPLTPPRAPAPPPMESSDDELELEPELTPFSVPGPSTPFSVPGPNTPFSIPPPTNLMQQQSVHSEDAPMSVLQSVPPVDVHSQGSVDMQQSLESAEMHPHETVEIMNSHGSVDMHHPPGSADSHNSMTVRSHKSVEVHSHGSVEMIHSHGSVEMLCHGSITESVPHLDQHVRTPESVIRDMGSNPDPAKYELPHSLQEQTQTDADKEYFDQYLRNLSAANNRAAIGLEPSPNGLQHLEAMVCKSHMDSKEMSAKSPISCLPTSVITSLESLPLLTNGDLRARMDSLVLDRHHESFYTRDTPSSLSRLSDHQTPLPSSAMRHSPAFDAFSSLNSLAAATGGRENSYLRQPENLFSTPPVTSTFIAEAMFQRQAMATPFLPPQPSERSGLSRIPDAAPLRSSSSSSFLRRPGTVPSSDMFSSPTMAQNMPRHPFANAWTSQEVSPAHWQSPYLAHQSNMATTGSFFPSKDNYLTGRDFMFDPSVRPSSERSMFSSISSSQSQDSYQFDRFDLSNYFPNAMTPYGSSTASLEYSRTAHAGTAKPFDERYRQTAASTAISDYRGLPPTGGSSDMFPGFPGVNSGFSLYAGNAMSYHTPHMTENVNSAFLTHSTSAQHAMFERNYAAAAHRSFYPQNTPYPFVDERQYHSTSKLGHGHPVAPTPVPQERDLISRSAAPESQMQDPYRSLLYRY</sequence>
<evidence type="ECO:0000313" key="13">
    <source>
        <dbReference type="EMBL" id="CAG5114927.1"/>
    </source>
</evidence>
<evidence type="ECO:0000256" key="6">
    <source>
        <dbReference type="ARBA" id="ARBA00023015"/>
    </source>
</evidence>
<proteinExistence type="predicted"/>
<feature type="domain" description="C2H2-type" evidence="12">
    <location>
        <begin position="530"/>
        <end position="557"/>
    </location>
</feature>
<keyword evidence="2" id="KW-0479">Metal-binding</keyword>
<evidence type="ECO:0000256" key="9">
    <source>
        <dbReference type="ARBA" id="ARBA00023242"/>
    </source>
</evidence>
<name>A0A8S3YD48_9EUPU</name>
<keyword evidence="8" id="KW-0804">Transcription</keyword>
<feature type="domain" description="C2H2-type" evidence="12">
    <location>
        <begin position="646"/>
        <end position="671"/>
    </location>
</feature>
<feature type="domain" description="C2H2-type" evidence="12">
    <location>
        <begin position="560"/>
        <end position="588"/>
    </location>
</feature>
<dbReference type="OrthoDB" id="6271419at2759"/>
<dbReference type="GO" id="GO:0008270">
    <property type="term" value="F:zinc ion binding"/>
    <property type="evidence" value="ECO:0007669"/>
    <property type="project" value="UniProtKB-KW"/>
</dbReference>
<feature type="domain" description="C2H2-type" evidence="12">
    <location>
        <begin position="708"/>
        <end position="737"/>
    </location>
</feature>
<dbReference type="FunFam" id="3.30.160.60:FF:000671">
    <property type="entry name" value="Zinc finger protein 26"/>
    <property type="match status" value="1"/>
</dbReference>
<dbReference type="PROSITE" id="PS50157">
    <property type="entry name" value="ZINC_FINGER_C2H2_2"/>
    <property type="match status" value="8"/>
</dbReference>
<feature type="domain" description="C2H2-type" evidence="12">
    <location>
        <begin position="590"/>
        <end position="617"/>
    </location>
</feature>
<gene>
    <name evidence="13" type="ORF">CUNI_LOCUS485</name>
</gene>
<evidence type="ECO:0000256" key="4">
    <source>
        <dbReference type="ARBA" id="ARBA00022771"/>
    </source>
</evidence>
<keyword evidence="9" id="KW-0539">Nucleus</keyword>
<organism evidence="13 14">
    <name type="scientific">Candidula unifasciata</name>
    <dbReference type="NCBI Taxonomy" id="100452"/>
    <lineage>
        <taxon>Eukaryota</taxon>
        <taxon>Metazoa</taxon>
        <taxon>Spiralia</taxon>
        <taxon>Lophotrochozoa</taxon>
        <taxon>Mollusca</taxon>
        <taxon>Gastropoda</taxon>
        <taxon>Heterobranchia</taxon>
        <taxon>Euthyneura</taxon>
        <taxon>Panpulmonata</taxon>
        <taxon>Eupulmonata</taxon>
        <taxon>Stylommatophora</taxon>
        <taxon>Helicina</taxon>
        <taxon>Helicoidea</taxon>
        <taxon>Geomitridae</taxon>
        <taxon>Candidula</taxon>
    </lineage>
</organism>
<evidence type="ECO:0000256" key="7">
    <source>
        <dbReference type="ARBA" id="ARBA00023125"/>
    </source>
</evidence>
<evidence type="ECO:0000256" key="3">
    <source>
        <dbReference type="ARBA" id="ARBA00022737"/>
    </source>
</evidence>
<dbReference type="PROSITE" id="PS00028">
    <property type="entry name" value="ZINC_FINGER_C2H2_1"/>
    <property type="match status" value="6"/>
</dbReference>
<evidence type="ECO:0000256" key="5">
    <source>
        <dbReference type="ARBA" id="ARBA00022833"/>
    </source>
</evidence>
<feature type="region of interest" description="Disordered" evidence="11">
    <location>
        <begin position="155"/>
        <end position="204"/>
    </location>
</feature>
<dbReference type="GO" id="GO:0003677">
    <property type="term" value="F:DNA binding"/>
    <property type="evidence" value="ECO:0007669"/>
    <property type="project" value="UniProtKB-KW"/>
</dbReference>
<evidence type="ECO:0000313" key="14">
    <source>
        <dbReference type="Proteomes" id="UP000678393"/>
    </source>
</evidence>
<dbReference type="SUPFAM" id="SSF57667">
    <property type="entry name" value="beta-beta-alpha zinc fingers"/>
    <property type="match status" value="5"/>
</dbReference>
<dbReference type="GO" id="GO:0005634">
    <property type="term" value="C:nucleus"/>
    <property type="evidence" value="ECO:0007669"/>
    <property type="project" value="UniProtKB-SubCell"/>
</dbReference>
<comment type="caution">
    <text evidence="13">The sequence shown here is derived from an EMBL/GenBank/DDBJ whole genome shotgun (WGS) entry which is preliminary data.</text>
</comment>
<keyword evidence="6" id="KW-0805">Transcription regulation</keyword>
<feature type="region of interest" description="Disordered" evidence="11">
    <location>
        <begin position="351"/>
        <end position="403"/>
    </location>
</feature>
<dbReference type="PANTHER" id="PTHR24379:SF121">
    <property type="entry name" value="C2H2-TYPE DOMAIN-CONTAINING PROTEIN"/>
    <property type="match status" value="1"/>
</dbReference>
<dbReference type="InterPro" id="IPR013087">
    <property type="entry name" value="Znf_C2H2_type"/>
</dbReference>
<evidence type="ECO:0000256" key="10">
    <source>
        <dbReference type="PROSITE-ProRule" id="PRU00042"/>
    </source>
</evidence>
<protein>
    <recommendedName>
        <fullName evidence="12">C2H2-type domain-containing protein</fullName>
    </recommendedName>
</protein>
<feature type="compositionally biased region" description="Basic and acidic residues" evidence="11">
    <location>
        <begin position="387"/>
        <end position="396"/>
    </location>
</feature>
<dbReference type="PANTHER" id="PTHR24379">
    <property type="entry name" value="KRAB AND ZINC FINGER DOMAIN-CONTAINING"/>
    <property type="match status" value="1"/>
</dbReference>
<feature type="compositionally biased region" description="Basic residues" evidence="11">
    <location>
        <begin position="1241"/>
        <end position="1250"/>
    </location>
</feature>
<keyword evidence="3" id="KW-0677">Repeat</keyword>
<feature type="compositionally biased region" description="Basic and acidic residues" evidence="11">
    <location>
        <begin position="1074"/>
        <end position="1091"/>
    </location>
</feature>
<feature type="region of interest" description="Disordered" evidence="11">
    <location>
        <begin position="876"/>
        <end position="1125"/>
    </location>
</feature>
<feature type="compositionally biased region" description="Basic and acidic residues" evidence="11">
    <location>
        <begin position="913"/>
        <end position="1065"/>
    </location>
</feature>
<keyword evidence="4 10" id="KW-0863">Zinc-finger</keyword>
<dbReference type="FunFam" id="3.30.160.60:FF:001228">
    <property type="entry name" value="Zinc finger protein 236"/>
    <property type="match status" value="1"/>
</dbReference>
<keyword evidence="5" id="KW-0862">Zinc</keyword>
<evidence type="ECO:0000256" key="11">
    <source>
        <dbReference type="SAM" id="MobiDB-lite"/>
    </source>
</evidence>
<evidence type="ECO:0000256" key="1">
    <source>
        <dbReference type="ARBA" id="ARBA00004123"/>
    </source>
</evidence>